<keyword evidence="1" id="KW-0812">Transmembrane</keyword>
<sequence>MKKGSWMLVFEWIWRVVSLNLCWIAFSILGLGVFGFFPSSVALFTIVRRWLKKDTDLHVWKTFKQVYFSEWKRSNGIGLVFYCIGLFLFLDIRIVTGIMTGIFSIFLLVFLYFVAFLLLLSIGYFFALYVHYELSNKEYIKQSFLYAATGFNSTLWIGAGLFIVVVLIYKVPGLILFISGVAPAYWMMRVCINRFSLIEKRLNQHI</sequence>
<comment type="caution">
    <text evidence="2">The sequence shown here is derived from an EMBL/GenBank/DDBJ whole genome shotgun (WGS) entry which is preliminary data.</text>
</comment>
<accession>A0AAW6T0U4</accession>
<organism evidence="2 3">
    <name type="scientific">Heyndrickxia oleronia</name>
    <dbReference type="NCBI Taxonomy" id="38875"/>
    <lineage>
        <taxon>Bacteria</taxon>
        <taxon>Bacillati</taxon>
        <taxon>Bacillota</taxon>
        <taxon>Bacilli</taxon>
        <taxon>Bacillales</taxon>
        <taxon>Bacillaceae</taxon>
        <taxon>Heyndrickxia</taxon>
    </lineage>
</organism>
<feature type="transmembrane region" description="Helical" evidence="1">
    <location>
        <begin position="144"/>
        <end position="168"/>
    </location>
</feature>
<feature type="transmembrane region" description="Helical" evidence="1">
    <location>
        <begin position="12"/>
        <end position="44"/>
    </location>
</feature>
<dbReference type="Proteomes" id="UP001159179">
    <property type="component" value="Unassembled WGS sequence"/>
</dbReference>
<dbReference type="RefSeq" id="WP_251340259.1">
    <property type="nucleotide sequence ID" value="NZ_JAMATW010000009.1"/>
</dbReference>
<protein>
    <submittedName>
        <fullName evidence="2">YesL family protein</fullName>
    </submittedName>
</protein>
<evidence type="ECO:0000256" key="1">
    <source>
        <dbReference type="SAM" id="Phobius"/>
    </source>
</evidence>
<feature type="transmembrane region" description="Helical" evidence="1">
    <location>
        <begin position="105"/>
        <end position="132"/>
    </location>
</feature>
<keyword evidence="1" id="KW-0472">Membrane</keyword>
<proteinExistence type="predicted"/>
<feature type="transmembrane region" description="Helical" evidence="1">
    <location>
        <begin position="174"/>
        <end position="192"/>
    </location>
</feature>
<dbReference type="Pfam" id="PF04854">
    <property type="entry name" value="DUF624"/>
    <property type="match status" value="1"/>
</dbReference>
<dbReference type="EMBL" id="JAROYP010000013">
    <property type="protein sequence ID" value="MDH5163163.1"/>
    <property type="molecule type" value="Genomic_DNA"/>
</dbReference>
<dbReference type="AlphaFoldDB" id="A0AAW6T0U4"/>
<gene>
    <name evidence="2" type="ORF">P5X88_19705</name>
</gene>
<dbReference type="InterPro" id="IPR006938">
    <property type="entry name" value="DUF624"/>
</dbReference>
<name>A0AAW6T0U4_9BACI</name>
<evidence type="ECO:0000313" key="2">
    <source>
        <dbReference type="EMBL" id="MDH5163163.1"/>
    </source>
</evidence>
<keyword evidence="1" id="KW-1133">Transmembrane helix</keyword>
<evidence type="ECO:0000313" key="3">
    <source>
        <dbReference type="Proteomes" id="UP001159179"/>
    </source>
</evidence>
<feature type="transmembrane region" description="Helical" evidence="1">
    <location>
        <begin position="79"/>
        <end position="99"/>
    </location>
</feature>
<reference evidence="2" key="1">
    <citation type="submission" date="2023-03" db="EMBL/GenBank/DDBJ databases">
        <title>Bacterial isolates from washroom surfaces on a university campus.</title>
        <authorList>
            <person name="Holman D.B."/>
            <person name="Gzyl K.E."/>
            <person name="Taheri A.E."/>
        </authorList>
    </citation>
    <scope>NUCLEOTIDE SEQUENCE</scope>
    <source>
        <strain evidence="2">RD03</strain>
    </source>
</reference>